<sequence>MVIGRFAPSPTGPLHFGSLVAAVASYCDARSQGGQWLLRMEDVDTTRRVAGASDEIIAALHRYGFVWDGEMIYQSRRSDLYQQALDFLRDKNLAYPCTCSRKEIADSSTRQGIEGAIYPGTCRQHPAKAGIPAAWRLQTSDKDICFQDKVQGRQQHTMATDIGDFVIKRADGLFSYQLAVVVDDALQGVTHVVRGADLLHSTTRQIYLQQLLGYATPVYAHIPLVMNTAGQKLSKQNLAKALPADNVETVLIEALRFLQQPLPDNIHTRSLHAIWQWAYTHWQLPKNTIAHGKASHQW</sequence>
<proteinExistence type="inferred from homology"/>
<evidence type="ECO:0000256" key="4">
    <source>
        <dbReference type="ARBA" id="ARBA00022833"/>
    </source>
</evidence>
<feature type="binding site" evidence="7">
    <location>
        <position position="194"/>
    </location>
    <ligand>
        <name>L-glutamate</name>
        <dbReference type="ChEBI" id="CHEBI:29985"/>
    </ligand>
</feature>
<gene>
    <name evidence="7" type="primary">gluQ</name>
    <name evidence="10" type="ORF">SAMN05192566_1320</name>
</gene>
<reference evidence="11" key="1">
    <citation type="submission" date="2016-10" db="EMBL/GenBank/DDBJ databases">
        <authorList>
            <person name="Varghese N."/>
            <person name="Submissions S."/>
        </authorList>
    </citation>
    <scope>NUCLEOTIDE SEQUENCE [LARGE SCALE GENOMIC DNA]</scope>
    <source>
        <strain evidence="11">CBMB127</strain>
    </source>
</reference>
<evidence type="ECO:0000256" key="8">
    <source>
        <dbReference type="RuleBase" id="RU363037"/>
    </source>
</evidence>
<dbReference type="InterPro" id="IPR049940">
    <property type="entry name" value="GluQ/Sye"/>
</dbReference>
<evidence type="ECO:0000256" key="5">
    <source>
        <dbReference type="ARBA" id="ARBA00022840"/>
    </source>
</evidence>
<evidence type="ECO:0000259" key="9">
    <source>
        <dbReference type="Pfam" id="PF00749"/>
    </source>
</evidence>
<keyword evidence="3 7" id="KW-0547">Nucleotide-binding</keyword>
<feature type="short sequence motif" description="'KMSKS' region" evidence="7">
    <location>
        <begin position="232"/>
        <end position="236"/>
    </location>
</feature>
<feature type="binding site" evidence="7">
    <location>
        <begin position="5"/>
        <end position="9"/>
    </location>
    <ligand>
        <name>L-glutamate</name>
        <dbReference type="ChEBI" id="CHEBI:29985"/>
    </ligand>
</feature>
<dbReference type="InterPro" id="IPR000924">
    <property type="entry name" value="Glu/Gln-tRNA-synth"/>
</dbReference>
<keyword evidence="5 7" id="KW-0067">ATP-binding</keyword>
<name>A0A1G9BSB9_9PROT</name>
<dbReference type="NCBIfam" id="NF004315">
    <property type="entry name" value="PRK05710.1-4"/>
    <property type="match status" value="1"/>
</dbReference>
<comment type="similarity">
    <text evidence="7">Belongs to the class-I aminoacyl-tRNA synthetase family. GluQ subfamily.</text>
</comment>
<evidence type="ECO:0000256" key="1">
    <source>
        <dbReference type="ARBA" id="ARBA00022598"/>
    </source>
</evidence>
<feature type="binding site" evidence="7">
    <location>
        <position position="41"/>
    </location>
    <ligand>
        <name>L-glutamate</name>
        <dbReference type="ChEBI" id="CHEBI:29985"/>
    </ligand>
</feature>
<comment type="function">
    <text evidence="7">Catalyzes the tRNA-independent activation of glutamate in presence of ATP and the subsequent transfer of glutamate onto a tRNA(Asp). Glutamate is transferred on the 2-amino-5-(4,5-dihydroxy-2-cyclopenten-1-yl) moiety of the queuosine in the wobble position of the QUC anticodon.</text>
</comment>
<dbReference type="NCBIfam" id="NF004314">
    <property type="entry name" value="PRK05710.1-3"/>
    <property type="match status" value="1"/>
</dbReference>
<dbReference type="Proteomes" id="UP000198629">
    <property type="component" value="Unassembled WGS sequence"/>
</dbReference>
<feature type="binding site" evidence="7">
    <location>
        <position position="176"/>
    </location>
    <ligand>
        <name>L-glutamate</name>
        <dbReference type="ChEBI" id="CHEBI:29985"/>
    </ligand>
</feature>
<dbReference type="GO" id="GO:0005829">
    <property type="term" value="C:cytosol"/>
    <property type="evidence" value="ECO:0007669"/>
    <property type="project" value="TreeGrafter"/>
</dbReference>
<dbReference type="EC" id="6.1.1.-" evidence="7"/>
<dbReference type="HAMAP" id="MF_01428">
    <property type="entry name" value="Glu_Q_tRNA_synth"/>
    <property type="match status" value="1"/>
</dbReference>
<dbReference type="Gene3D" id="3.40.50.620">
    <property type="entry name" value="HUPs"/>
    <property type="match status" value="1"/>
</dbReference>
<evidence type="ECO:0000313" key="11">
    <source>
        <dbReference type="Proteomes" id="UP000198629"/>
    </source>
</evidence>
<feature type="short sequence motif" description="'HIGH' region" evidence="7">
    <location>
        <begin position="8"/>
        <end position="18"/>
    </location>
</feature>
<feature type="binding site" evidence="7">
    <location>
        <position position="235"/>
    </location>
    <ligand>
        <name>ATP</name>
        <dbReference type="ChEBI" id="CHEBI:30616"/>
    </ligand>
</feature>
<dbReference type="InterPro" id="IPR022380">
    <property type="entry name" value="Glu-Q_tRNA(Asp)_Synthase"/>
</dbReference>
<keyword evidence="8" id="KW-0648">Protein biosynthesis</keyword>
<dbReference type="PANTHER" id="PTHR43311:SF1">
    <property type="entry name" value="GLUTAMYL-Q TRNA(ASP) SYNTHETASE"/>
    <property type="match status" value="1"/>
</dbReference>
<evidence type="ECO:0000256" key="2">
    <source>
        <dbReference type="ARBA" id="ARBA00022723"/>
    </source>
</evidence>
<dbReference type="FunFam" id="3.40.50.620:FF:000093">
    <property type="entry name" value="Glutamyl-Q tRNA(Asp) synthetase"/>
    <property type="match status" value="1"/>
</dbReference>
<evidence type="ECO:0000256" key="7">
    <source>
        <dbReference type="HAMAP-Rule" id="MF_01428"/>
    </source>
</evidence>
<dbReference type="Pfam" id="PF00749">
    <property type="entry name" value="tRNA-synt_1c"/>
    <property type="match status" value="1"/>
</dbReference>
<dbReference type="InterPro" id="IPR020058">
    <property type="entry name" value="Glu/Gln-tRNA-synth_Ib_cat-dom"/>
</dbReference>
<keyword evidence="6 7" id="KW-0030">Aminoacyl-tRNA synthetase</keyword>
<dbReference type="InterPro" id="IPR014729">
    <property type="entry name" value="Rossmann-like_a/b/a_fold"/>
</dbReference>
<organism evidence="10 11">
    <name type="scientific">Methylophilus rhizosphaerae</name>
    <dbReference type="NCBI Taxonomy" id="492660"/>
    <lineage>
        <taxon>Bacteria</taxon>
        <taxon>Pseudomonadati</taxon>
        <taxon>Pseudomonadota</taxon>
        <taxon>Betaproteobacteria</taxon>
        <taxon>Nitrosomonadales</taxon>
        <taxon>Methylophilaceae</taxon>
        <taxon>Methylophilus</taxon>
    </lineage>
</organism>
<feature type="binding site" evidence="7">
    <location>
        <position position="118"/>
    </location>
    <ligand>
        <name>Zn(2+)</name>
        <dbReference type="ChEBI" id="CHEBI:29105"/>
    </ligand>
</feature>
<dbReference type="NCBIfam" id="TIGR03838">
    <property type="entry name" value="queuosine_YadB"/>
    <property type="match status" value="1"/>
</dbReference>
<feature type="binding site" evidence="7">
    <location>
        <position position="97"/>
    </location>
    <ligand>
        <name>Zn(2+)</name>
        <dbReference type="ChEBI" id="CHEBI:29105"/>
    </ligand>
</feature>
<dbReference type="GO" id="GO:0005524">
    <property type="term" value="F:ATP binding"/>
    <property type="evidence" value="ECO:0007669"/>
    <property type="project" value="UniProtKB-KW"/>
</dbReference>
<comment type="cofactor">
    <cofactor evidence="7">
        <name>Zn(2+)</name>
        <dbReference type="ChEBI" id="CHEBI:29105"/>
    </cofactor>
    <text evidence="7">Binds 1 zinc ion per subunit.</text>
</comment>
<dbReference type="AlphaFoldDB" id="A0A1G9BSB9"/>
<dbReference type="OrthoDB" id="9807503at2"/>
<keyword evidence="1 7" id="KW-0436">Ligase</keyword>
<dbReference type="GO" id="GO:0006424">
    <property type="term" value="P:glutamyl-tRNA aminoacylation"/>
    <property type="evidence" value="ECO:0007669"/>
    <property type="project" value="InterPro"/>
</dbReference>
<dbReference type="PANTHER" id="PTHR43311">
    <property type="entry name" value="GLUTAMATE--TRNA LIGASE"/>
    <property type="match status" value="1"/>
</dbReference>
<dbReference type="SUPFAM" id="SSF52374">
    <property type="entry name" value="Nucleotidylyl transferase"/>
    <property type="match status" value="1"/>
</dbReference>
<keyword evidence="11" id="KW-1185">Reference proteome</keyword>
<feature type="binding site" evidence="7">
    <location>
        <position position="122"/>
    </location>
    <ligand>
        <name>Zn(2+)</name>
        <dbReference type="ChEBI" id="CHEBI:29105"/>
    </ligand>
</feature>
<dbReference type="GO" id="GO:0004818">
    <property type="term" value="F:glutamate-tRNA ligase activity"/>
    <property type="evidence" value="ECO:0007669"/>
    <property type="project" value="TreeGrafter"/>
</dbReference>
<evidence type="ECO:0000256" key="6">
    <source>
        <dbReference type="ARBA" id="ARBA00023146"/>
    </source>
</evidence>
<dbReference type="GO" id="GO:0008270">
    <property type="term" value="F:zinc ion binding"/>
    <property type="evidence" value="ECO:0007669"/>
    <property type="project" value="UniProtKB-UniRule"/>
</dbReference>
<evidence type="ECO:0000313" key="10">
    <source>
        <dbReference type="EMBL" id="SDK42388.1"/>
    </source>
</evidence>
<protein>
    <recommendedName>
        <fullName evidence="7">Glutamyl-Q tRNA(Asp) synthetase</fullName>
        <shortName evidence="7">Glu-Q-RSs</shortName>
        <ecNumber evidence="7">6.1.1.-</ecNumber>
    </recommendedName>
</protein>
<feature type="domain" description="Glutamyl/glutaminyl-tRNA synthetase class Ib catalytic" evidence="9">
    <location>
        <begin position="2"/>
        <end position="242"/>
    </location>
</feature>
<dbReference type="EMBL" id="FNFX01000002">
    <property type="protein sequence ID" value="SDK42388.1"/>
    <property type="molecule type" value="Genomic_DNA"/>
</dbReference>
<keyword evidence="2 7" id="KW-0479">Metal-binding</keyword>
<accession>A0A1G9BSB9</accession>
<keyword evidence="4 7" id="KW-0862">Zinc</keyword>
<dbReference type="STRING" id="492660.SAMN05192566_1320"/>
<evidence type="ECO:0000256" key="3">
    <source>
        <dbReference type="ARBA" id="ARBA00022741"/>
    </source>
</evidence>
<dbReference type="PRINTS" id="PR00987">
    <property type="entry name" value="TRNASYNTHGLU"/>
</dbReference>
<feature type="binding site" evidence="7">
    <location>
        <position position="99"/>
    </location>
    <ligand>
        <name>Zn(2+)</name>
        <dbReference type="ChEBI" id="CHEBI:29105"/>
    </ligand>
</feature>
<dbReference type="RefSeq" id="WP_091471332.1">
    <property type="nucleotide sequence ID" value="NZ_FNFX01000002.1"/>
</dbReference>
<dbReference type="GO" id="GO:0006400">
    <property type="term" value="P:tRNA modification"/>
    <property type="evidence" value="ECO:0007669"/>
    <property type="project" value="InterPro"/>
</dbReference>